<evidence type="ECO:0000313" key="1">
    <source>
        <dbReference type="EMBL" id="CAI6333013.1"/>
    </source>
</evidence>
<comment type="caution">
    <text evidence="1">The sequence shown here is derived from an EMBL/GenBank/DDBJ whole genome shotgun (WGS) entry which is preliminary data.</text>
</comment>
<accession>A0A9W4UEU7</accession>
<dbReference type="EMBL" id="CAOQHR010000004">
    <property type="protein sequence ID" value="CAI6333013.1"/>
    <property type="molecule type" value="Genomic_DNA"/>
</dbReference>
<protein>
    <submittedName>
        <fullName evidence="1">Uncharacterized protein</fullName>
    </submittedName>
</protein>
<dbReference type="AlphaFoldDB" id="A0A9W4UEU7"/>
<evidence type="ECO:0000313" key="2">
    <source>
        <dbReference type="Proteomes" id="UP001152607"/>
    </source>
</evidence>
<dbReference type="Proteomes" id="UP001152607">
    <property type="component" value="Unassembled WGS sequence"/>
</dbReference>
<proteinExistence type="predicted"/>
<reference evidence="1" key="1">
    <citation type="submission" date="2023-01" db="EMBL/GenBank/DDBJ databases">
        <authorList>
            <person name="Van Ghelder C."/>
            <person name="Rancurel C."/>
        </authorList>
    </citation>
    <scope>NUCLEOTIDE SEQUENCE</scope>
    <source>
        <strain evidence="1">CNCM I-4278</strain>
    </source>
</reference>
<keyword evidence="2" id="KW-1185">Reference proteome</keyword>
<sequence length="65" mass="7389">MYPTLMLSIQPRISSMNVLHPFKCQKTKAKRHSPACLLAMLSHQHICSSQSLEMVISSSNVFPRF</sequence>
<gene>
    <name evidence="1" type="ORF">PDIGIT_LOCUS6047</name>
</gene>
<name>A0A9W4UEU7_9PLEO</name>
<organism evidence="1 2">
    <name type="scientific">Periconia digitata</name>
    <dbReference type="NCBI Taxonomy" id="1303443"/>
    <lineage>
        <taxon>Eukaryota</taxon>
        <taxon>Fungi</taxon>
        <taxon>Dikarya</taxon>
        <taxon>Ascomycota</taxon>
        <taxon>Pezizomycotina</taxon>
        <taxon>Dothideomycetes</taxon>
        <taxon>Pleosporomycetidae</taxon>
        <taxon>Pleosporales</taxon>
        <taxon>Massarineae</taxon>
        <taxon>Periconiaceae</taxon>
        <taxon>Periconia</taxon>
    </lineage>
</organism>